<dbReference type="PANTHER" id="PTHR23403:SF1">
    <property type="entry name" value="TREHALASE"/>
    <property type="match status" value="1"/>
</dbReference>
<dbReference type="SUPFAM" id="SSF48208">
    <property type="entry name" value="Six-hairpin glycosidases"/>
    <property type="match status" value="1"/>
</dbReference>
<keyword evidence="5 7" id="KW-0378">Hydrolase</keyword>
<evidence type="ECO:0000256" key="2">
    <source>
        <dbReference type="ARBA" id="ARBA00005615"/>
    </source>
</evidence>
<reference evidence="8" key="1">
    <citation type="submission" date="2020-09" db="EMBL/GenBank/DDBJ databases">
        <authorList>
            <person name="Kikuchi T."/>
        </authorList>
    </citation>
    <scope>NUCLEOTIDE SEQUENCE</scope>
    <source>
        <strain evidence="8">SH1</strain>
    </source>
</reference>
<evidence type="ECO:0000256" key="7">
    <source>
        <dbReference type="RuleBase" id="RU361180"/>
    </source>
</evidence>
<dbReference type="OrthoDB" id="3542292at2759"/>
<dbReference type="PROSITE" id="PS00927">
    <property type="entry name" value="TREHALASE_1"/>
    <property type="match status" value="1"/>
</dbReference>
<protein>
    <recommendedName>
        <fullName evidence="4 7">Trehalase</fullName>
        <ecNumber evidence="3 7">3.2.1.28</ecNumber>
    </recommendedName>
    <alternativeName>
        <fullName evidence="7">Alpha-trehalose glucohydrolase</fullName>
    </alternativeName>
</protein>
<dbReference type="InterPro" id="IPR012341">
    <property type="entry name" value="6hp_glycosidase-like_sf"/>
</dbReference>
<accession>A0A811K9Q8</accession>
<evidence type="ECO:0000313" key="8">
    <source>
        <dbReference type="EMBL" id="CAD5211712.1"/>
    </source>
</evidence>
<evidence type="ECO:0000313" key="9">
    <source>
        <dbReference type="Proteomes" id="UP000614601"/>
    </source>
</evidence>
<keyword evidence="6 7" id="KW-0326">Glycosidase</keyword>
<dbReference type="EMBL" id="CAJFCW020000002">
    <property type="protein sequence ID" value="CAG9094163.1"/>
    <property type="molecule type" value="Genomic_DNA"/>
</dbReference>
<evidence type="ECO:0000256" key="1">
    <source>
        <dbReference type="ARBA" id="ARBA00001576"/>
    </source>
</evidence>
<comment type="catalytic activity">
    <reaction evidence="1 7">
        <text>alpha,alpha-trehalose + H2O = alpha-D-glucose + beta-D-glucose</text>
        <dbReference type="Rhea" id="RHEA:32675"/>
        <dbReference type="ChEBI" id="CHEBI:15377"/>
        <dbReference type="ChEBI" id="CHEBI:15903"/>
        <dbReference type="ChEBI" id="CHEBI:16551"/>
        <dbReference type="ChEBI" id="CHEBI:17925"/>
        <dbReference type="EC" id="3.2.1.28"/>
    </reaction>
</comment>
<proteinExistence type="inferred from homology"/>
<dbReference type="PROSITE" id="PS00928">
    <property type="entry name" value="TREHALASE_2"/>
    <property type="match status" value="1"/>
</dbReference>
<organism evidence="8 9">
    <name type="scientific">Bursaphelenchus okinawaensis</name>
    <dbReference type="NCBI Taxonomy" id="465554"/>
    <lineage>
        <taxon>Eukaryota</taxon>
        <taxon>Metazoa</taxon>
        <taxon>Ecdysozoa</taxon>
        <taxon>Nematoda</taxon>
        <taxon>Chromadorea</taxon>
        <taxon>Rhabditida</taxon>
        <taxon>Tylenchina</taxon>
        <taxon>Tylenchomorpha</taxon>
        <taxon>Aphelenchoidea</taxon>
        <taxon>Aphelenchoididae</taxon>
        <taxon>Bursaphelenchus</taxon>
    </lineage>
</organism>
<dbReference type="InterPro" id="IPR018232">
    <property type="entry name" value="Glyco_hydro_37_CS"/>
</dbReference>
<dbReference type="GO" id="GO:0004555">
    <property type="term" value="F:alpha,alpha-trehalase activity"/>
    <property type="evidence" value="ECO:0007669"/>
    <property type="project" value="UniProtKB-EC"/>
</dbReference>
<dbReference type="Pfam" id="PF01204">
    <property type="entry name" value="Trehalase"/>
    <property type="match status" value="1"/>
</dbReference>
<dbReference type="Gene3D" id="1.50.10.10">
    <property type="match status" value="1"/>
</dbReference>
<dbReference type="PRINTS" id="PR00744">
    <property type="entry name" value="GLHYDRLASE37"/>
</dbReference>
<evidence type="ECO:0000256" key="6">
    <source>
        <dbReference type="ARBA" id="ARBA00023295"/>
    </source>
</evidence>
<comment type="caution">
    <text evidence="8">The sequence shown here is derived from an EMBL/GenBank/DDBJ whole genome shotgun (WGS) entry which is preliminary data.</text>
</comment>
<gene>
    <name evidence="8" type="ORF">BOKJ2_LOCUS3831</name>
</gene>
<dbReference type="Proteomes" id="UP000614601">
    <property type="component" value="Unassembled WGS sequence"/>
</dbReference>
<dbReference type="InterPro" id="IPR008928">
    <property type="entry name" value="6-hairpin_glycosidase_sf"/>
</dbReference>
<dbReference type="EMBL" id="CAJFDH010000002">
    <property type="protein sequence ID" value="CAD5211712.1"/>
    <property type="molecule type" value="Genomic_DNA"/>
</dbReference>
<dbReference type="InterPro" id="IPR001661">
    <property type="entry name" value="Glyco_hydro_37"/>
</dbReference>
<comment type="similarity">
    <text evidence="2 7">Belongs to the glycosyl hydrolase 37 family.</text>
</comment>
<dbReference type="PANTHER" id="PTHR23403">
    <property type="entry name" value="TREHALASE"/>
    <property type="match status" value="1"/>
</dbReference>
<evidence type="ECO:0000256" key="4">
    <source>
        <dbReference type="ARBA" id="ARBA00019905"/>
    </source>
</evidence>
<dbReference type="AlphaFoldDB" id="A0A811K9Q8"/>
<dbReference type="EC" id="3.2.1.28" evidence="3 7"/>
<sequence>MAVTKYSLFSDSKTFTELPLRLSPEDVLNKFNILFPTDEQISKDTLKQFVEENFYSADSLESGRSVELNVCTPVDWKPIPPSFLQIQDKSSREFALDIHKKWTDLCRSVTKNVEDNPNRFSLIYLKHPFIVPGGRFREMYYWDSYWTIKGLLVSEMYESVRFMLLNMADLIKKFGLIPNGGRIYYLQRSQPPLFGFMIKEYFDKTKDVELVKELLPFLEKEFEFWDKNRSRILKIDDDSYRVYQCNADSDFPRPESHKEDVNLTKNVTEVDQKHKIWHELASAAESGWDFSTRWLRNNDDLSTLETTSILPVDLNAFICGSKMVLMNLYKEVGGNGDRIIELEKEIRAMKKMMDKVFLDFETGTYLDYNIRKGCHNREFYPIAFAPFFCELFDDEAHDEILNNTFRRMKEMGAWDYVGGIPASLTTSQEQWDFPNVWPPLVHMVVEALRKSSDSTLKKAGYDLATKFVAYSYEVFKEYGYMFEKYEATGRRKVGSGGEYKVQQGFGWTNGVVLDIIMTYKDEIELAPRFIEEPEENTEPWYLHPLHAIHFAEHKPIFSSTSPAFSMFFSLLRML</sequence>
<name>A0A811K9Q8_9BILA</name>
<evidence type="ECO:0000256" key="5">
    <source>
        <dbReference type="ARBA" id="ARBA00022801"/>
    </source>
</evidence>
<dbReference type="GO" id="GO:0005993">
    <property type="term" value="P:trehalose catabolic process"/>
    <property type="evidence" value="ECO:0007669"/>
    <property type="project" value="TreeGrafter"/>
</dbReference>
<evidence type="ECO:0000256" key="3">
    <source>
        <dbReference type="ARBA" id="ARBA00012757"/>
    </source>
</evidence>
<dbReference type="Proteomes" id="UP000783686">
    <property type="component" value="Unassembled WGS sequence"/>
</dbReference>
<keyword evidence="9" id="KW-1185">Reference proteome</keyword>